<dbReference type="SUPFAM" id="SSF158791">
    <property type="entry name" value="MgtE N-terminal domain-like"/>
    <property type="match status" value="1"/>
</dbReference>
<dbReference type="Gene3D" id="1.10.220.30">
    <property type="match status" value="1"/>
</dbReference>
<accession>A0ABV5W2F5</accession>
<comment type="caution">
    <text evidence="4">The sequence shown here is derived from an EMBL/GenBank/DDBJ whole genome shotgun (WGS) entry which is preliminary data.</text>
</comment>
<keyword evidence="3" id="KW-1133">Transmembrane helix</keyword>
<organism evidence="4 5">
    <name type="scientific">Paenibacillus hodogayensis</name>
    <dbReference type="NCBI Taxonomy" id="279208"/>
    <lineage>
        <taxon>Bacteria</taxon>
        <taxon>Bacillati</taxon>
        <taxon>Bacillota</taxon>
        <taxon>Bacilli</taxon>
        <taxon>Bacillales</taxon>
        <taxon>Paenibacillaceae</taxon>
        <taxon>Paenibacillus</taxon>
    </lineage>
</organism>
<proteinExistence type="predicted"/>
<sequence length="307" mass="32955">MADSEAEKSSYGAFERFLFFATPIIFLLVLLGVMFALFDSNIMNNVLKAANKVPVLEKLIPDPKTTDKSSKVTLPSSSGGTAATTAAGDSAAVEQLKAQLEKAQSELQNASSQSQQKDQTIKELKTQLTEMEDKMKNKTQTDDQYRAQVQQLASIYAGMMPSKSAPILEALTLKERVLVLSEMKPADRGKVLEKMTPAVAAEASIQLKDVVPAKDMQIAALQERLDVNKQQDQKPVPAATKNDLGQTFSQMVPKSAAAILIEMNTGSPAKVLDILNAMDSAGRAKVLAAISDANKQVAAALSSKLTP</sequence>
<gene>
    <name evidence="4" type="ORF">ACFFNY_24570</name>
</gene>
<feature type="region of interest" description="Disordered" evidence="2">
    <location>
        <begin position="61"/>
        <end position="86"/>
    </location>
</feature>
<keyword evidence="3" id="KW-0812">Transmembrane</keyword>
<evidence type="ECO:0000313" key="4">
    <source>
        <dbReference type="EMBL" id="MFB9754758.1"/>
    </source>
</evidence>
<feature type="transmembrane region" description="Helical" evidence="3">
    <location>
        <begin position="17"/>
        <end position="38"/>
    </location>
</feature>
<feature type="compositionally biased region" description="Low complexity" evidence="2">
    <location>
        <begin position="76"/>
        <end position="86"/>
    </location>
</feature>
<dbReference type="RefSeq" id="WP_344909522.1">
    <property type="nucleotide sequence ID" value="NZ_BAAAYO010000008.1"/>
</dbReference>
<evidence type="ECO:0000256" key="3">
    <source>
        <dbReference type="SAM" id="Phobius"/>
    </source>
</evidence>
<keyword evidence="1" id="KW-0175">Coiled coil</keyword>
<dbReference type="Proteomes" id="UP001589619">
    <property type="component" value="Unassembled WGS sequence"/>
</dbReference>
<evidence type="ECO:0000256" key="1">
    <source>
        <dbReference type="SAM" id="Coils"/>
    </source>
</evidence>
<evidence type="ECO:0000256" key="2">
    <source>
        <dbReference type="SAM" id="MobiDB-lite"/>
    </source>
</evidence>
<keyword evidence="3" id="KW-0472">Membrane</keyword>
<feature type="compositionally biased region" description="Basic and acidic residues" evidence="2">
    <location>
        <begin position="61"/>
        <end position="70"/>
    </location>
</feature>
<name>A0ABV5W2F5_9BACL</name>
<reference evidence="4 5" key="1">
    <citation type="submission" date="2024-09" db="EMBL/GenBank/DDBJ databases">
        <authorList>
            <person name="Sun Q."/>
            <person name="Mori K."/>
        </authorList>
    </citation>
    <scope>NUCLEOTIDE SEQUENCE [LARGE SCALE GENOMIC DNA]</scope>
    <source>
        <strain evidence="4 5">JCM 12520</strain>
    </source>
</reference>
<keyword evidence="5" id="KW-1185">Reference proteome</keyword>
<evidence type="ECO:0008006" key="6">
    <source>
        <dbReference type="Google" id="ProtNLM"/>
    </source>
</evidence>
<feature type="coiled-coil region" evidence="1">
    <location>
        <begin position="86"/>
        <end position="148"/>
    </location>
</feature>
<evidence type="ECO:0000313" key="5">
    <source>
        <dbReference type="Proteomes" id="UP001589619"/>
    </source>
</evidence>
<protein>
    <recommendedName>
        <fullName evidence="6">MgtE protein</fullName>
    </recommendedName>
</protein>
<dbReference type="EMBL" id="JBHMAG010000016">
    <property type="protein sequence ID" value="MFB9754758.1"/>
    <property type="molecule type" value="Genomic_DNA"/>
</dbReference>